<gene>
    <name evidence="3" type="ORF">F5878DRAFT_637555</name>
</gene>
<accession>A0AA38UKH7</accession>
<evidence type="ECO:0000256" key="1">
    <source>
        <dbReference type="SAM" id="MobiDB-lite"/>
    </source>
</evidence>
<reference evidence="3" key="1">
    <citation type="submission" date="2022-08" db="EMBL/GenBank/DDBJ databases">
        <authorList>
            <consortium name="DOE Joint Genome Institute"/>
            <person name="Min B."/>
            <person name="Riley R."/>
            <person name="Sierra-Patev S."/>
            <person name="Naranjo-Ortiz M."/>
            <person name="Looney B."/>
            <person name="Konkel Z."/>
            <person name="Slot J.C."/>
            <person name="Sakamoto Y."/>
            <person name="Steenwyk J.L."/>
            <person name="Rokas A."/>
            <person name="Carro J."/>
            <person name="Camarero S."/>
            <person name="Ferreira P."/>
            <person name="Molpeceres G."/>
            <person name="Ruiz-Duenas F.J."/>
            <person name="Serrano A."/>
            <person name="Henrissat B."/>
            <person name="Drula E."/>
            <person name="Hughes K.W."/>
            <person name="Mata J.L."/>
            <person name="Ishikawa N.K."/>
            <person name="Vargas-Isla R."/>
            <person name="Ushijima S."/>
            <person name="Smith C.A."/>
            <person name="Ahrendt S."/>
            <person name="Andreopoulos W."/>
            <person name="He G."/>
            <person name="Labutti K."/>
            <person name="Lipzen A."/>
            <person name="Ng V."/>
            <person name="Sandor L."/>
            <person name="Barry K."/>
            <person name="Martinez A.T."/>
            <person name="Xiao Y."/>
            <person name="Gibbons J.G."/>
            <person name="Terashima K."/>
            <person name="Hibbett D.S."/>
            <person name="Grigoriev I.V."/>
        </authorList>
    </citation>
    <scope>NUCLEOTIDE SEQUENCE</scope>
    <source>
        <strain evidence="3">TFB9207</strain>
    </source>
</reference>
<evidence type="ECO:0000313" key="4">
    <source>
        <dbReference type="Proteomes" id="UP001163846"/>
    </source>
</evidence>
<keyword evidence="2" id="KW-0732">Signal</keyword>
<dbReference type="Proteomes" id="UP001163846">
    <property type="component" value="Unassembled WGS sequence"/>
</dbReference>
<feature type="region of interest" description="Disordered" evidence="1">
    <location>
        <begin position="289"/>
        <end position="325"/>
    </location>
</feature>
<name>A0AA38UKH7_9AGAR</name>
<feature type="signal peptide" evidence="2">
    <location>
        <begin position="1"/>
        <end position="28"/>
    </location>
</feature>
<dbReference type="AlphaFoldDB" id="A0AA38UKH7"/>
<comment type="caution">
    <text evidence="3">The sequence shown here is derived from an EMBL/GenBank/DDBJ whole genome shotgun (WGS) entry which is preliminary data.</text>
</comment>
<feature type="compositionally biased region" description="Basic and acidic residues" evidence="1">
    <location>
        <begin position="289"/>
        <end position="299"/>
    </location>
</feature>
<evidence type="ECO:0000256" key="2">
    <source>
        <dbReference type="SAM" id="SignalP"/>
    </source>
</evidence>
<evidence type="ECO:0000313" key="3">
    <source>
        <dbReference type="EMBL" id="KAJ3844156.1"/>
    </source>
</evidence>
<keyword evidence="4" id="KW-1185">Reference proteome</keyword>
<organism evidence="3 4">
    <name type="scientific">Lentinula raphanica</name>
    <dbReference type="NCBI Taxonomy" id="153919"/>
    <lineage>
        <taxon>Eukaryota</taxon>
        <taxon>Fungi</taxon>
        <taxon>Dikarya</taxon>
        <taxon>Basidiomycota</taxon>
        <taxon>Agaricomycotina</taxon>
        <taxon>Agaricomycetes</taxon>
        <taxon>Agaricomycetidae</taxon>
        <taxon>Agaricales</taxon>
        <taxon>Marasmiineae</taxon>
        <taxon>Omphalotaceae</taxon>
        <taxon>Lentinula</taxon>
    </lineage>
</organism>
<proteinExistence type="predicted"/>
<feature type="chain" id="PRO_5041343337" evidence="2">
    <location>
        <begin position="29"/>
        <end position="325"/>
    </location>
</feature>
<protein>
    <submittedName>
        <fullName evidence="3">Uncharacterized protein</fullName>
    </submittedName>
</protein>
<feature type="region of interest" description="Disordered" evidence="1">
    <location>
        <begin position="205"/>
        <end position="236"/>
    </location>
</feature>
<dbReference type="EMBL" id="MU805959">
    <property type="protein sequence ID" value="KAJ3844156.1"/>
    <property type="molecule type" value="Genomic_DNA"/>
</dbReference>
<sequence length="325" mass="37154">MILFRAFTCQHPLVACMFLLSMIVVSIAVPVPQVQPAEAVPTKQYVLEFFCYKLGKHSKDAHRHIHNEVRPVDPNEVWTWAVFPLGSISLGNGFQTKYSKETDQWQAVTRSDLTGDAISGVRVRPVPHAPPYVVGTAIMSHGMRSFFTQEVGRRITAKGYDRLPNTLFQYYSLLTAGEVLTDFSKPDLPDPRCFCHSLDDPHCSDVPRSDNPHHSDKPHCPDDPHHMNNPRSDDPGRQVHHFHSFFELWKTEYLDEMLEKWGSGVGFEIEKESPWRKEYRKVMEIREREKKAEEAEKKGMAKGQSSLDQHEQELVTAQAASEKAM</sequence>